<evidence type="ECO:0000313" key="7">
    <source>
        <dbReference type="EMBL" id="WAR06511.1"/>
    </source>
</evidence>
<reference evidence="7" key="1">
    <citation type="submission" date="2022-11" db="EMBL/GenBank/DDBJ databases">
        <title>Centuries of genome instability and evolution in soft-shell clam transmissible cancer (bioRxiv).</title>
        <authorList>
            <person name="Hart S.F.M."/>
            <person name="Yonemitsu M.A."/>
            <person name="Giersch R.M."/>
            <person name="Beal B.F."/>
            <person name="Arriagada G."/>
            <person name="Davis B.W."/>
            <person name="Ostrander E.A."/>
            <person name="Goff S.P."/>
            <person name="Metzger M.J."/>
        </authorList>
    </citation>
    <scope>NUCLEOTIDE SEQUENCE</scope>
    <source>
        <strain evidence="7">MELC-2E11</strain>
        <tissue evidence="7">Siphon/mantle</tissue>
    </source>
</reference>
<evidence type="ECO:0000256" key="3">
    <source>
        <dbReference type="ARBA" id="ARBA00022989"/>
    </source>
</evidence>
<dbReference type="SUPFAM" id="SSF103473">
    <property type="entry name" value="MFS general substrate transporter"/>
    <property type="match status" value="2"/>
</dbReference>
<keyword evidence="3 5" id="KW-1133">Transmembrane helix</keyword>
<feature type="transmembrane region" description="Helical" evidence="5">
    <location>
        <begin position="409"/>
        <end position="429"/>
    </location>
</feature>
<dbReference type="PANTHER" id="PTHR21576:SF158">
    <property type="entry name" value="RIBOSOMAL RNA-PROCESSING PROTEIN 12-LIKE CONSERVED DOMAIN-CONTAINING PROTEIN"/>
    <property type="match status" value="1"/>
</dbReference>
<evidence type="ECO:0000313" key="8">
    <source>
        <dbReference type="Proteomes" id="UP001164746"/>
    </source>
</evidence>
<keyword evidence="8" id="KW-1185">Reference proteome</keyword>
<feature type="transmembrane region" description="Helical" evidence="5">
    <location>
        <begin position="74"/>
        <end position="93"/>
    </location>
</feature>
<dbReference type="InterPro" id="IPR036259">
    <property type="entry name" value="MFS_trans_sf"/>
</dbReference>
<feature type="transmembrane region" description="Helical" evidence="5">
    <location>
        <begin position="539"/>
        <end position="558"/>
    </location>
</feature>
<feature type="transmembrane region" description="Helical" evidence="5">
    <location>
        <begin position="435"/>
        <end position="457"/>
    </location>
</feature>
<comment type="subcellular location">
    <subcellularLocation>
        <location evidence="1">Membrane</location>
        <topology evidence="1">Multi-pass membrane protein</topology>
    </subcellularLocation>
</comment>
<protein>
    <recommendedName>
        <fullName evidence="6">Nodulin-like domain-containing protein</fullName>
    </recommendedName>
</protein>
<dbReference type="Pfam" id="PF06813">
    <property type="entry name" value="Nodulin-like"/>
    <property type="match status" value="1"/>
</dbReference>
<evidence type="ECO:0000256" key="5">
    <source>
        <dbReference type="SAM" id="Phobius"/>
    </source>
</evidence>
<dbReference type="Gene3D" id="1.20.1250.20">
    <property type="entry name" value="MFS general substrate transporter like domains"/>
    <property type="match status" value="2"/>
</dbReference>
<sequence length="907" mass="100366">MCDRITALKFVGFAVGLAAKFVTGSIFVFNSYQDAIKYNFNYTQTEVELLSSMLNVGLGVGFIPGMFYDRFGPAMTSGAGLIVSVPVYLLMWSTVKYAEFYSKRVWLMAIYFLLAGFGSVFTYMVALNTNVINFSAKHTGKVVGFLNAFFAGSPSVFGTLFYRVFTHGDSTDPANQDFAARTFMYNVYLFNCSLLVVSFNDKVVRRLSSVYLKVAIVRGQNFSSEQIVYVLLYIFDKYAYLKTTILFFSSTGFMLFFAILFGIVNILCMFFLRIYVIKDIRDDVTIKYIKNSNGDVIDDITSVVNGQPSNGILVTEETTLKAENAEEGVPMTLMSTLRRLDFQIFSWMFAFASSVGLVYGNNITVTSKSVGLDYYNDRLVIIIPITNAIVSAFIGVISDMFKDRIPRQAIVTLACLTLIVAQALVITLADTLSVFVTATVLAGFGIGIIWSLCPTIMKEMFSVEHLGRNWGIALLIAALLAFASQEVFGTLYDIKIPEGDGNYCYGMACIRGGYGVFLGVAVLALLMGLTLLLMRRLELFASMLNIGLGIGFLPGMFYDRFGPRLTSFVGLLVSVSAYLLLWSTTKAVRFYSKNSWLMAIYFLICDFGGFMLMFAISFAVVDILCIICMNCYRDDDPEFVQFNNEQIVNDVSHGDRSESDSSNEMFCFKKRSSSTNSASTPSNPTVYPYADREMSLKEILLNADYQLILWMISFASVIGLVYANNITLISKSVHLNQHDGVLTIVIPITNAIISFSVGIVSDIFKHKIPRVWILILSFISFTLSQVLVILFANSYGILIVSLVLVGNGVAILWTIAPTIIKEMFYIGNLGRNWGACLLVMSLIGAGLQEAFGAMYDHMSSGEGDDLHCYGMKCITGGTALIVACGATSLVLSLVFIVKQRVRSRSLN</sequence>
<feature type="transmembrane region" description="Helical" evidence="5">
    <location>
        <begin position="707"/>
        <end position="729"/>
    </location>
</feature>
<feature type="domain" description="Nodulin-like" evidence="6">
    <location>
        <begin position="14"/>
        <end position="167"/>
    </location>
</feature>
<dbReference type="Proteomes" id="UP001164746">
    <property type="component" value="Chromosome 5"/>
</dbReference>
<feature type="transmembrane region" description="Helical" evidence="5">
    <location>
        <begin position="247"/>
        <end position="272"/>
    </location>
</feature>
<feature type="transmembrane region" description="Helical" evidence="5">
    <location>
        <begin position="771"/>
        <end position="791"/>
    </location>
</feature>
<keyword evidence="4 5" id="KW-0472">Membrane</keyword>
<feature type="transmembrane region" description="Helical" evidence="5">
    <location>
        <begin position="741"/>
        <end position="764"/>
    </location>
</feature>
<feature type="transmembrane region" description="Helical" evidence="5">
    <location>
        <begin position="564"/>
        <end position="581"/>
    </location>
</feature>
<name>A0ABY7ECS7_MYAAR</name>
<gene>
    <name evidence="7" type="ORF">MAR_021880</name>
</gene>
<evidence type="ECO:0000256" key="1">
    <source>
        <dbReference type="ARBA" id="ARBA00004141"/>
    </source>
</evidence>
<evidence type="ECO:0000256" key="2">
    <source>
        <dbReference type="ARBA" id="ARBA00022692"/>
    </source>
</evidence>
<feature type="transmembrane region" description="Helical" evidence="5">
    <location>
        <begin position="105"/>
        <end position="130"/>
    </location>
</feature>
<evidence type="ECO:0000256" key="4">
    <source>
        <dbReference type="ARBA" id="ARBA00023136"/>
    </source>
</evidence>
<accession>A0ABY7ECS7</accession>
<feature type="transmembrane region" description="Helical" evidence="5">
    <location>
        <begin position="7"/>
        <end position="29"/>
    </location>
</feature>
<feature type="transmembrane region" description="Helical" evidence="5">
    <location>
        <begin position="797"/>
        <end position="820"/>
    </location>
</feature>
<feature type="transmembrane region" description="Helical" evidence="5">
    <location>
        <begin position="832"/>
        <end position="854"/>
    </location>
</feature>
<dbReference type="PANTHER" id="PTHR21576">
    <property type="entry name" value="UNCHARACTERIZED NODULIN-LIKE PROTEIN"/>
    <property type="match status" value="1"/>
</dbReference>
<dbReference type="EMBL" id="CP111016">
    <property type="protein sequence ID" value="WAR06511.1"/>
    <property type="molecule type" value="Genomic_DNA"/>
</dbReference>
<feature type="transmembrane region" description="Helical" evidence="5">
    <location>
        <begin position="512"/>
        <end position="532"/>
    </location>
</feature>
<evidence type="ECO:0000259" key="6">
    <source>
        <dbReference type="Pfam" id="PF06813"/>
    </source>
</evidence>
<feature type="transmembrane region" description="Helical" evidence="5">
    <location>
        <begin position="142"/>
        <end position="162"/>
    </location>
</feature>
<feature type="transmembrane region" description="Helical" evidence="5">
    <location>
        <begin position="340"/>
        <end position="359"/>
    </location>
</feature>
<feature type="transmembrane region" description="Helical" evidence="5">
    <location>
        <begin position="49"/>
        <end position="67"/>
    </location>
</feature>
<organism evidence="7 8">
    <name type="scientific">Mya arenaria</name>
    <name type="common">Soft-shell clam</name>
    <dbReference type="NCBI Taxonomy" id="6604"/>
    <lineage>
        <taxon>Eukaryota</taxon>
        <taxon>Metazoa</taxon>
        <taxon>Spiralia</taxon>
        <taxon>Lophotrochozoa</taxon>
        <taxon>Mollusca</taxon>
        <taxon>Bivalvia</taxon>
        <taxon>Autobranchia</taxon>
        <taxon>Heteroconchia</taxon>
        <taxon>Euheterodonta</taxon>
        <taxon>Imparidentia</taxon>
        <taxon>Neoheterodontei</taxon>
        <taxon>Myida</taxon>
        <taxon>Myoidea</taxon>
        <taxon>Myidae</taxon>
        <taxon>Mya</taxon>
    </lineage>
</organism>
<feature type="transmembrane region" description="Helical" evidence="5">
    <location>
        <begin position="182"/>
        <end position="199"/>
    </location>
</feature>
<feature type="transmembrane region" description="Helical" evidence="5">
    <location>
        <begin position="610"/>
        <end position="632"/>
    </location>
</feature>
<dbReference type="InterPro" id="IPR010658">
    <property type="entry name" value="Nodulin-like"/>
</dbReference>
<proteinExistence type="predicted"/>
<feature type="transmembrane region" description="Helical" evidence="5">
    <location>
        <begin position="379"/>
        <end position="397"/>
    </location>
</feature>
<keyword evidence="2 5" id="KW-0812">Transmembrane</keyword>
<feature type="transmembrane region" description="Helical" evidence="5">
    <location>
        <begin position="874"/>
        <end position="897"/>
    </location>
</feature>